<evidence type="ECO:0008006" key="4">
    <source>
        <dbReference type="Google" id="ProtNLM"/>
    </source>
</evidence>
<protein>
    <recommendedName>
        <fullName evidence="4">Transmembrane protein</fullName>
    </recommendedName>
</protein>
<accession>A0A540LUE8</accession>
<proteinExistence type="predicted"/>
<keyword evidence="1" id="KW-1133">Transmembrane helix</keyword>
<keyword evidence="1" id="KW-0812">Transmembrane</keyword>
<dbReference type="EMBL" id="VIEB01000465">
    <property type="protein sequence ID" value="TQD89949.1"/>
    <property type="molecule type" value="Genomic_DNA"/>
</dbReference>
<evidence type="ECO:0000313" key="3">
    <source>
        <dbReference type="Proteomes" id="UP000315295"/>
    </source>
</evidence>
<dbReference type="PANTHER" id="PTHR33306:SF1">
    <property type="entry name" value="EXPRESSED PROTEIN"/>
    <property type="match status" value="1"/>
</dbReference>
<keyword evidence="1" id="KW-0472">Membrane</keyword>
<organism evidence="2 3">
    <name type="scientific">Malus baccata</name>
    <name type="common">Siberian crab apple</name>
    <name type="synonym">Pyrus baccata</name>
    <dbReference type="NCBI Taxonomy" id="106549"/>
    <lineage>
        <taxon>Eukaryota</taxon>
        <taxon>Viridiplantae</taxon>
        <taxon>Streptophyta</taxon>
        <taxon>Embryophyta</taxon>
        <taxon>Tracheophyta</taxon>
        <taxon>Spermatophyta</taxon>
        <taxon>Magnoliopsida</taxon>
        <taxon>eudicotyledons</taxon>
        <taxon>Gunneridae</taxon>
        <taxon>Pentapetalae</taxon>
        <taxon>rosids</taxon>
        <taxon>fabids</taxon>
        <taxon>Rosales</taxon>
        <taxon>Rosaceae</taxon>
        <taxon>Amygdaloideae</taxon>
        <taxon>Maleae</taxon>
        <taxon>Malus</taxon>
    </lineage>
</organism>
<evidence type="ECO:0000256" key="1">
    <source>
        <dbReference type="SAM" id="Phobius"/>
    </source>
</evidence>
<feature type="transmembrane region" description="Helical" evidence="1">
    <location>
        <begin position="87"/>
        <end position="108"/>
    </location>
</feature>
<evidence type="ECO:0000313" key="2">
    <source>
        <dbReference type="EMBL" id="TQD89949.1"/>
    </source>
</evidence>
<feature type="transmembrane region" description="Helical" evidence="1">
    <location>
        <begin position="45"/>
        <end position="67"/>
    </location>
</feature>
<sequence>MIHQERHAGTAPHGILLALVVVALFVVPSYVGEQGGAIIEACSELLSQLGFLLLPIILLVIIIQFLSSSGSFVSSFSTGDPYTTHSISGSPSPVGVALFLCLVLFLLYNKVSIFGGGGDDEGEE</sequence>
<dbReference type="PANTHER" id="PTHR33306">
    <property type="entry name" value="EXPRESSED PROTEIN-RELATED-RELATED"/>
    <property type="match status" value="1"/>
</dbReference>
<name>A0A540LUE8_MALBA</name>
<dbReference type="STRING" id="106549.A0A540LUE8"/>
<comment type="caution">
    <text evidence="2">The sequence shown here is derived from an EMBL/GenBank/DDBJ whole genome shotgun (WGS) entry which is preliminary data.</text>
</comment>
<keyword evidence="3" id="KW-1185">Reference proteome</keyword>
<dbReference type="AlphaFoldDB" id="A0A540LUE8"/>
<gene>
    <name evidence="2" type="ORF">C1H46_024504</name>
</gene>
<dbReference type="Proteomes" id="UP000315295">
    <property type="component" value="Unassembled WGS sequence"/>
</dbReference>
<feature type="transmembrane region" description="Helical" evidence="1">
    <location>
        <begin position="15"/>
        <end position="33"/>
    </location>
</feature>
<reference evidence="2 3" key="1">
    <citation type="journal article" date="2019" name="G3 (Bethesda)">
        <title>Sequencing of a Wild Apple (Malus baccata) Genome Unravels the Differences Between Cultivated and Wild Apple Species Regarding Disease Resistance and Cold Tolerance.</title>
        <authorList>
            <person name="Chen X."/>
        </authorList>
    </citation>
    <scope>NUCLEOTIDE SEQUENCE [LARGE SCALE GENOMIC DNA]</scope>
    <source>
        <strain evidence="3">cv. Shandingzi</strain>
        <tissue evidence="2">Leaves</tissue>
    </source>
</reference>